<dbReference type="InterPro" id="IPR044213">
    <property type="entry name" value="At2g44920-like"/>
</dbReference>
<evidence type="ECO:0000313" key="1">
    <source>
        <dbReference type="EMBL" id="GAA1494805.1"/>
    </source>
</evidence>
<keyword evidence="2" id="KW-1185">Reference proteome</keyword>
<dbReference type="EMBL" id="BAAAJX010000017">
    <property type="protein sequence ID" value="GAA1494805.1"/>
    <property type="molecule type" value="Genomic_DNA"/>
</dbReference>
<dbReference type="Pfam" id="PF05345">
    <property type="entry name" value="He_PIG"/>
    <property type="match status" value="1"/>
</dbReference>
<name>A0ABP4K6X0_9MICO</name>
<dbReference type="Gene3D" id="2.60.40.10">
    <property type="entry name" value="Immunoglobulins"/>
    <property type="match status" value="1"/>
</dbReference>
<dbReference type="SUPFAM" id="SSF49313">
    <property type="entry name" value="Cadherin-like"/>
    <property type="match status" value="1"/>
</dbReference>
<evidence type="ECO:0008006" key="3">
    <source>
        <dbReference type="Google" id="ProtNLM"/>
    </source>
</evidence>
<proteinExistence type="predicted"/>
<gene>
    <name evidence="1" type="ORF">GCM10009627_31510</name>
</gene>
<organism evidence="1 2">
    <name type="scientific">Curtobacterium herbarum</name>
    <dbReference type="NCBI Taxonomy" id="150122"/>
    <lineage>
        <taxon>Bacteria</taxon>
        <taxon>Bacillati</taxon>
        <taxon>Actinomycetota</taxon>
        <taxon>Actinomycetes</taxon>
        <taxon>Micrococcales</taxon>
        <taxon>Microbacteriaceae</taxon>
        <taxon>Curtobacterium</taxon>
    </lineage>
</organism>
<protein>
    <recommendedName>
        <fullName evidence="3">Pentapeptide repeat-containing protein</fullName>
    </recommendedName>
</protein>
<dbReference type="InterPro" id="IPR013783">
    <property type="entry name" value="Ig-like_fold"/>
</dbReference>
<evidence type="ECO:0000313" key="2">
    <source>
        <dbReference type="Proteomes" id="UP001501742"/>
    </source>
</evidence>
<accession>A0ABP4K6X0</accession>
<dbReference type="SUPFAM" id="SSF141571">
    <property type="entry name" value="Pentapeptide repeat-like"/>
    <property type="match status" value="1"/>
</dbReference>
<dbReference type="PANTHER" id="PTHR47200">
    <property type="entry name" value="THYLAKOID LUMENAL 15 KDA PROTEIN 1, CHLOROPLASTIC"/>
    <property type="match status" value="1"/>
</dbReference>
<dbReference type="InterPro" id="IPR015919">
    <property type="entry name" value="Cadherin-like_sf"/>
</dbReference>
<dbReference type="RefSeq" id="WP_204607481.1">
    <property type="nucleotide sequence ID" value="NZ_BAAAJX010000017.1"/>
</dbReference>
<dbReference type="PANTHER" id="PTHR47200:SF2">
    <property type="entry name" value="THYLAKOID LUMENAL 15 KDA PROTEIN 1, CHLOROPLASTIC"/>
    <property type="match status" value="1"/>
</dbReference>
<dbReference type="Pfam" id="PF00805">
    <property type="entry name" value="Pentapeptide"/>
    <property type="match status" value="1"/>
</dbReference>
<reference evidence="2" key="1">
    <citation type="journal article" date="2019" name="Int. J. Syst. Evol. Microbiol.">
        <title>The Global Catalogue of Microorganisms (GCM) 10K type strain sequencing project: providing services to taxonomists for standard genome sequencing and annotation.</title>
        <authorList>
            <consortium name="The Broad Institute Genomics Platform"/>
            <consortium name="The Broad Institute Genome Sequencing Center for Infectious Disease"/>
            <person name="Wu L."/>
            <person name="Ma J."/>
        </authorList>
    </citation>
    <scope>NUCLEOTIDE SEQUENCE [LARGE SCALE GENOMIC DNA]</scope>
    <source>
        <strain evidence="2">JCM 12140</strain>
    </source>
</reference>
<dbReference type="Gene3D" id="2.160.20.80">
    <property type="entry name" value="E3 ubiquitin-protein ligase SopA"/>
    <property type="match status" value="1"/>
</dbReference>
<dbReference type="InterPro" id="IPR001646">
    <property type="entry name" value="5peptide_repeat"/>
</dbReference>
<dbReference type="Proteomes" id="UP001501742">
    <property type="component" value="Unassembled WGS sequence"/>
</dbReference>
<comment type="caution">
    <text evidence="1">The sequence shown here is derived from an EMBL/GenBank/DDBJ whole genome shotgun (WGS) entry which is preliminary data.</text>
</comment>
<sequence length="299" mass="31266">MSTTTPWFRRRRWSIGLVLVLVVLVAGAYQRVSSGPAGEDVAGCTIVNHPSIDSRTHCRNADLAGRDLRQRDLRLADLRGVDLAGADLRGAILYGADLTGADLTGTDLGEADLTSANLTNATMVKTRLGAAIVAGITITGTTLAAPSQSVWADGATPVLLRWSSGTLPGVVQNTCDSREGLFYPGDNPVSCQIATGTDAGQSAVYQIQIEVKQAPEITAPSSVTLTAGRRAAVQVHADSPYPQVQAHVDGLPTGLRWDAATQRIVGTPTSAAVGEHTVLLRADNGRAVRKTIRITVVAG</sequence>